<dbReference type="PANTHER" id="PTHR21021:SF15">
    <property type="entry name" value="FREE METHIONINE-R-SULFOXIDE REDUCTASE"/>
    <property type="match status" value="1"/>
</dbReference>
<comment type="similarity">
    <text evidence="1">Belongs to the free Met sulfoxide reductase family.</text>
</comment>
<keyword evidence="6" id="KW-1185">Reference proteome</keyword>
<dbReference type="Proteomes" id="UP000295058">
    <property type="component" value="Unassembled WGS sequence"/>
</dbReference>
<dbReference type="FunFam" id="3.30.450.40:FF:000008">
    <property type="entry name" value="GAF domain-containing proteins"/>
    <property type="match status" value="1"/>
</dbReference>
<dbReference type="InterPro" id="IPR003018">
    <property type="entry name" value="GAF"/>
</dbReference>
<accession>A0A235C9Z4</accession>
<dbReference type="EMBL" id="NQJF01000018">
    <property type="protein sequence ID" value="OYD21219.1"/>
    <property type="molecule type" value="Genomic_DNA"/>
</dbReference>
<dbReference type="SUPFAM" id="SSF55781">
    <property type="entry name" value="GAF domain-like"/>
    <property type="match status" value="1"/>
</dbReference>
<dbReference type="OrthoDB" id="9796252at2"/>
<evidence type="ECO:0000313" key="6">
    <source>
        <dbReference type="Proteomes" id="UP000295058"/>
    </source>
</evidence>
<proteinExistence type="inferred from homology"/>
<dbReference type="AlphaFoldDB" id="A0A235C9Z4"/>
<comment type="caution">
    <text evidence="3">The sequence shown here is derived from an EMBL/GenBank/DDBJ whole genome shotgun (WGS) entry which is preliminary data.</text>
</comment>
<dbReference type="EMBL" id="SODO01000019">
    <property type="protein sequence ID" value="TDW55280.1"/>
    <property type="molecule type" value="Genomic_DNA"/>
</dbReference>
<evidence type="ECO:0000313" key="4">
    <source>
        <dbReference type="EMBL" id="TDW55280.1"/>
    </source>
</evidence>
<dbReference type="InterPro" id="IPR051330">
    <property type="entry name" value="Phosphatase_reg/MetRdx"/>
</dbReference>
<evidence type="ECO:0000313" key="3">
    <source>
        <dbReference type="EMBL" id="OYD21219.1"/>
    </source>
</evidence>
<dbReference type="RefSeq" id="WP_094279682.1">
    <property type="nucleotide sequence ID" value="NZ_JBLWZI010000007.1"/>
</dbReference>
<feature type="domain" description="GAF" evidence="2">
    <location>
        <begin position="44"/>
        <end position="144"/>
    </location>
</feature>
<gene>
    <name evidence="3" type="ORF">B6S09_16970</name>
    <name evidence="4" type="ORF">LY04_03385</name>
</gene>
<dbReference type="InterPro" id="IPR029016">
    <property type="entry name" value="GAF-like_dom_sf"/>
</dbReference>
<dbReference type="GO" id="GO:0033745">
    <property type="term" value="F:L-methionine-(R)-S-oxide reductase activity"/>
    <property type="evidence" value="ECO:0007669"/>
    <property type="project" value="TreeGrafter"/>
</dbReference>
<dbReference type="Gene3D" id="3.30.450.40">
    <property type="match status" value="1"/>
</dbReference>
<name>A0A235C9Z4_9GAMM</name>
<protein>
    <submittedName>
        <fullName evidence="3">Free methionine-(R)-sulfoxide reductase</fullName>
    </submittedName>
    <submittedName>
        <fullName evidence="4">GAF domain-containing protein</fullName>
    </submittedName>
</protein>
<dbReference type="PANTHER" id="PTHR21021">
    <property type="entry name" value="GAF/PUTATIVE CYTOSKELETAL PROTEIN"/>
    <property type="match status" value="1"/>
</dbReference>
<reference evidence="4 6" key="2">
    <citation type="submission" date="2019-03" db="EMBL/GenBank/DDBJ databases">
        <title>Genomic Encyclopedia of Archaeal and Bacterial Type Strains, Phase II (KMG-II): from individual species to whole genera.</title>
        <authorList>
            <person name="Goeker M."/>
        </authorList>
    </citation>
    <scope>NUCLEOTIDE SEQUENCE [LARGE SCALE GENOMIC DNA]</scope>
    <source>
        <strain evidence="4 6">DSM 15594</strain>
    </source>
</reference>
<dbReference type="GO" id="GO:0005829">
    <property type="term" value="C:cytosol"/>
    <property type="evidence" value="ECO:0007669"/>
    <property type="project" value="TreeGrafter"/>
</dbReference>
<dbReference type="Pfam" id="PF01590">
    <property type="entry name" value="GAF"/>
    <property type="match status" value="1"/>
</dbReference>
<reference evidence="3 5" key="1">
    <citation type="submission" date="2017-08" db="EMBL/GenBank/DDBJ databases">
        <title>Draft Genome Sequence of the Marine Bacterium Oceanimonas baumannii ATCC 700832.</title>
        <authorList>
            <person name="Mcclelland W.D."/>
            <person name="Brennan M.A."/>
            <person name="Trachtenberg A.M."/>
            <person name="Maclea K.S."/>
        </authorList>
    </citation>
    <scope>NUCLEOTIDE SEQUENCE [LARGE SCALE GENOMIC DNA]</scope>
    <source>
        <strain evidence="3 5">ATCC 700832</strain>
    </source>
</reference>
<sequence>MSEKHTLYQSLISQALALCEGEPDRIAKLANLSALLNLALEDINWVGFYLDDGRELVLGPFQGKPACVRIPRGKGVCGTAAATGLVQRVADVHAFAGHIACDAASNSEIVLPLTDDSGHVWGVLDIDSPILNRFDAEDEAGLAGLVQAVLPLL</sequence>
<evidence type="ECO:0000259" key="2">
    <source>
        <dbReference type="Pfam" id="PF01590"/>
    </source>
</evidence>
<evidence type="ECO:0000313" key="5">
    <source>
        <dbReference type="Proteomes" id="UP000243640"/>
    </source>
</evidence>
<dbReference type="InterPro" id="IPR000614">
    <property type="entry name" value="FRMsr_CS"/>
</dbReference>
<organism evidence="3 5">
    <name type="scientific">Oceanimonas baumannii</name>
    <dbReference type="NCBI Taxonomy" id="129578"/>
    <lineage>
        <taxon>Bacteria</taxon>
        <taxon>Pseudomonadati</taxon>
        <taxon>Pseudomonadota</taxon>
        <taxon>Gammaproteobacteria</taxon>
        <taxon>Aeromonadales</taxon>
        <taxon>Aeromonadaceae</taxon>
        <taxon>Oceanimonas</taxon>
    </lineage>
</organism>
<dbReference type="Proteomes" id="UP000243640">
    <property type="component" value="Unassembled WGS sequence"/>
</dbReference>
<dbReference type="PROSITE" id="PS01320">
    <property type="entry name" value="UPF0067"/>
    <property type="match status" value="1"/>
</dbReference>
<evidence type="ECO:0000256" key="1">
    <source>
        <dbReference type="ARBA" id="ARBA00038454"/>
    </source>
</evidence>